<evidence type="ECO:0000313" key="1">
    <source>
        <dbReference type="EMBL" id="MFC0517130.1"/>
    </source>
</evidence>
<dbReference type="Proteomes" id="UP001589828">
    <property type="component" value="Unassembled WGS sequence"/>
</dbReference>
<sequence>MKPSTILSAIQLLLNNAAPALRIRNNYVIQFALVMRTRRSVLNVFAIACCLLLANCTKEKVEPNTAPSPAPMGATAVNATMAATTGSPLDNLSIIEMPIANGYLYGNINGTGLYNFKPTAREVLHPEVASRVIINTQLTQAGFSINFVKGGYLPSSGKPFYFLKVADKYLSVGLIGLYFADAIPQNEQLSKWVFTKGPQVTGAPGTTFFISSVGFGATTVYSLQVLHDDSRNEYYIGFRPLNSADKQQVFSISNTSSVPPNTK</sequence>
<protein>
    <recommendedName>
        <fullName evidence="3">DUF4397 domain-containing protein</fullName>
    </recommendedName>
</protein>
<accession>A0ABV6LCD1</accession>
<name>A0ABV6LCD1_9SPHI</name>
<dbReference type="EMBL" id="JBHLTS010000071">
    <property type="protein sequence ID" value="MFC0517130.1"/>
    <property type="molecule type" value="Genomic_DNA"/>
</dbReference>
<keyword evidence="2" id="KW-1185">Reference proteome</keyword>
<reference evidence="1 2" key="1">
    <citation type="submission" date="2024-09" db="EMBL/GenBank/DDBJ databases">
        <authorList>
            <person name="Sun Q."/>
            <person name="Mori K."/>
        </authorList>
    </citation>
    <scope>NUCLEOTIDE SEQUENCE [LARGE SCALE GENOMIC DNA]</scope>
    <source>
        <strain evidence="1 2">NCAIM B.02415</strain>
    </source>
</reference>
<comment type="caution">
    <text evidence="1">The sequence shown here is derived from an EMBL/GenBank/DDBJ whole genome shotgun (WGS) entry which is preliminary data.</text>
</comment>
<organism evidence="1 2">
    <name type="scientific">Mucilaginibacter angelicae</name>
    <dbReference type="NCBI Taxonomy" id="869718"/>
    <lineage>
        <taxon>Bacteria</taxon>
        <taxon>Pseudomonadati</taxon>
        <taxon>Bacteroidota</taxon>
        <taxon>Sphingobacteriia</taxon>
        <taxon>Sphingobacteriales</taxon>
        <taxon>Sphingobacteriaceae</taxon>
        <taxon>Mucilaginibacter</taxon>
    </lineage>
</organism>
<evidence type="ECO:0000313" key="2">
    <source>
        <dbReference type="Proteomes" id="UP001589828"/>
    </source>
</evidence>
<evidence type="ECO:0008006" key="3">
    <source>
        <dbReference type="Google" id="ProtNLM"/>
    </source>
</evidence>
<proteinExistence type="predicted"/>
<gene>
    <name evidence="1" type="ORF">ACFFGT_23170</name>
</gene>
<dbReference type="RefSeq" id="WP_377024896.1">
    <property type="nucleotide sequence ID" value="NZ_JBHLTS010000071.1"/>
</dbReference>